<organism evidence="8">
    <name type="scientific">Trypanosoma brucei</name>
    <dbReference type="NCBI Taxonomy" id="5691"/>
    <lineage>
        <taxon>Eukaryota</taxon>
        <taxon>Discoba</taxon>
        <taxon>Euglenozoa</taxon>
        <taxon>Kinetoplastea</taxon>
        <taxon>Metakinetoplastina</taxon>
        <taxon>Trypanosomatida</taxon>
        <taxon>Trypanosomatidae</taxon>
        <taxon>Trypanosoma</taxon>
    </lineage>
</organism>
<evidence type="ECO:0000256" key="5">
    <source>
        <dbReference type="ARBA" id="ARBA00023136"/>
    </source>
</evidence>
<dbReference type="EMBL" id="KX701742">
    <property type="protein sequence ID" value="APD75698.1"/>
    <property type="molecule type" value="Genomic_DNA"/>
</dbReference>
<keyword evidence="5" id="KW-0472">Membrane</keyword>
<name>A0A1J0RD97_9TRYP</name>
<comment type="function">
    <text evidence="1">VSG forms a coat on the surface of the parasite. The trypanosome evades the immune response of the host by expressing a series of antigenically distinct VSGs from an estimated 1000 VSG genes.</text>
</comment>
<evidence type="ECO:0000256" key="1">
    <source>
        <dbReference type="ARBA" id="ARBA00002523"/>
    </source>
</evidence>
<evidence type="ECO:0000256" key="4">
    <source>
        <dbReference type="ARBA" id="ARBA00022622"/>
    </source>
</evidence>
<keyword evidence="6" id="KW-0325">Glycoprotein</keyword>
<dbReference type="SUPFAM" id="SSF58087">
    <property type="entry name" value="Variant surface glycoprotein (N-terminal domain)"/>
    <property type="match status" value="1"/>
</dbReference>
<accession>A0A1J0RD97</accession>
<dbReference type="GO" id="GO:0098552">
    <property type="term" value="C:side of membrane"/>
    <property type="evidence" value="ECO:0007669"/>
    <property type="project" value="UniProtKB-KW"/>
</dbReference>
<keyword evidence="4" id="KW-0336">GPI-anchor</keyword>
<protein>
    <submittedName>
        <fullName evidence="8">Variant surface glycoprotein 1125.5650</fullName>
    </submittedName>
</protein>
<evidence type="ECO:0000256" key="7">
    <source>
        <dbReference type="ARBA" id="ARBA00023288"/>
    </source>
</evidence>
<sequence length="269" mass="29572">MATKISKKTKNYQTVDVNLFTDATKTTCTQIDPKAAYTEYHKDTLGHALCTLRQLNKPTYTPIHRRPWTEVTADEKLLQALTDMINPGGKAPTDPQAKKALTDTYLGSDQNALTAQITDSIDKAPLNLKVRETTFDKTIFETAGSDGAATVLTYFQGKQLIESRAAATASSSPEVGKEISDKCKAITDKEKCKTEDECELKNDKCIAQVESSGKNGKATNTTGSNSFVIKASPFLLAFLLLHLNVKNTLHNCVILCNFIFAILRKFKIL</sequence>
<keyword evidence="7" id="KW-0449">Lipoprotein</keyword>
<dbReference type="SUPFAM" id="SSF118251">
    <property type="entry name" value="Variant surface glycoprotein MITAT 1.2, VSG 221, C-terminal domain"/>
    <property type="match status" value="1"/>
</dbReference>
<evidence type="ECO:0000256" key="6">
    <source>
        <dbReference type="ARBA" id="ARBA00023180"/>
    </source>
</evidence>
<comment type="subcellular location">
    <subcellularLocation>
        <location evidence="2">Cell membrane</location>
        <topology evidence="2">Lipid-anchor</topology>
        <topology evidence="2">GPI-anchor</topology>
    </subcellularLocation>
</comment>
<reference evidence="8" key="1">
    <citation type="submission" date="2016-08" db="EMBL/GenBank/DDBJ databases">
        <title>VSG repertoire of Trypanosoma brucei EATRO 1125.</title>
        <authorList>
            <person name="Cross G.A."/>
        </authorList>
    </citation>
    <scope>NUCLEOTIDE SEQUENCE</scope>
    <source>
        <strain evidence="8">EATRO 1125</strain>
    </source>
</reference>
<evidence type="ECO:0000256" key="3">
    <source>
        <dbReference type="ARBA" id="ARBA00022475"/>
    </source>
</evidence>
<dbReference type="AlphaFoldDB" id="A0A1J0RD97"/>
<dbReference type="VEuPathDB" id="TriTrypDB:Tb11.1720"/>
<evidence type="ECO:0000313" key="8">
    <source>
        <dbReference type="EMBL" id="APD75698.1"/>
    </source>
</evidence>
<dbReference type="GO" id="GO:0005886">
    <property type="term" value="C:plasma membrane"/>
    <property type="evidence" value="ECO:0007669"/>
    <property type="project" value="UniProtKB-SubCell"/>
</dbReference>
<proteinExistence type="predicted"/>
<dbReference type="VEuPathDB" id="TriTrypDB:Tb427_000346300"/>
<dbReference type="InterPro" id="IPR027446">
    <property type="entry name" value="VSG_C_dom_sf"/>
</dbReference>
<keyword evidence="3" id="KW-1003">Cell membrane</keyword>
<evidence type="ECO:0000256" key="2">
    <source>
        <dbReference type="ARBA" id="ARBA00004609"/>
    </source>
</evidence>